<dbReference type="PROSITE" id="PS50111">
    <property type="entry name" value="CHEMOTAXIS_TRANSDUC_2"/>
    <property type="match status" value="1"/>
</dbReference>
<dbReference type="CDD" id="cd06225">
    <property type="entry name" value="HAMP"/>
    <property type="match status" value="1"/>
</dbReference>
<sequence length="539" mass="58456">MLWFKNLPLFYKVCLIVALSISVFIINLLINFAAFKSTQQELLLLEQKIYKTVQLSTINSVLIKRADELFSQSVSFADKDVLAQASQTVAELTDNITQLADLDDNNRAMLNEQLVVIDQYRKLSEKLADGMITNTIDFSQLPTLAKQKASLFEQTDNDLTSYRELVGQNFKETIEKANKSGNDGLWLSVQAGLVLSILLLVVALSVARNISSTANALRGSLRELADGEGNLNQRLTVIGKDELGRTAYNFNKFMDTLTESIKGVMAVSQPLLDTSKKLVQSTESVRNLTDEQASQASQTQQSIHELIQSISSISEAASAANTAAQETEVEAQNGLTAVSDNIANSKDLNLQIGEAADAVNDLAKGTDSVSSILDVISSIAEQTNLLALNAAIEAARAGEQGRGFAVVADEVRTLASRTGDATTEIRTLLDSLQSAADRSVKMMTQANDQASSNEARSLNAGQALEEIQSKIANITMMNNQIASAAEQQSSVANIVAETIERMNQSQQQVHASFSDLDEVSHQLHDASDHLMEATGKFKM</sequence>
<protein>
    <submittedName>
        <fullName evidence="11">Methyl-accepting chemotaxis protein</fullName>
    </submittedName>
</protein>
<dbReference type="GO" id="GO:0007165">
    <property type="term" value="P:signal transduction"/>
    <property type="evidence" value="ECO:0007669"/>
    <property type="project" value="UniProtKB-KW"/>
</dbReference>
<comment type="similarity">
    <text evidence="6">Belongs to the methyl-accepting chemotaxis (MCP) protein family.</text>
</comment>
<dbReference type="SMART" id="SM00283">
    <property type="entry name" value="MA"/>
    <property type="match status" value="1"/>
</dbReference>
<dbReference type="GO" id="GO:0016020">
    <property type="term" value="C:membrane"/>
    <property type="evidence" value="ECO:0007669"/>
    <property type="project" value="UniProtKB-SubCell"/>
</dbReference>
<keyword evidence="2 8" id="KW-0812">Transmembrane</keyword>
<gene>
    <name evidence="12" type="ORF">JF50_17535</name>
</gene>
<feature type="domain" description="Methyl-accepting transducer" evidence="9">
    <location>
        <begin position="267"/>
        <end position="503"/>
    </location>
</feature>
<feature type="domain" description="HAMP" evidence="10">
    <location>
        <begin position="208"/>
        <end position="262"/>
    </location>
</feature>
<organism evidence="11">
    <name type="scientific">Pseudoalteromonas luteoviolacea</name>
    <dbReference type="NCBI Taxonomy" id="43657"/>
    <lineage>
        <taxon>Bacteria</taxon>
        <taxon>Pseudomonadati</taxon>
        <taxon>Pseudomonadota</taxon>
        <taxon>Gammaproteobacteria</taxon>
        <taxon>Alteromonadales</taxon>
        <taxon>Pseudoalteromonadaceae</taxon>
        <taxon>Pseudoalteromonas</taxon>
    </lineage>
</organism>
<dbReference type="EMBL" id="JWIC01000007">
    <property type="protein sequence ID" value="KID56098.1"/>
    <property type="molecule type" value="Genomic_DNA"/>
</dbReference>
<dbReference type="PROSITE" id="PS50885">
    <property type="entry name" value="HAMP"/>
    <property type="match status" value="1"/>
</dbReference>
<keyword evidence="5 7" id="KW-0807">Transducer</keyword>
<dbReference type="EMBL" id="KF724688">
    <property type="protein sequence ID" value="AHX39860.1"/>
    <property type="molecule type" value="Genomic_DNA"/>
</dbReference>
<evidence type="ECO:0000256" key="8">
    <source>
        <dbReference type="SAM" id="Phobius"/>
    </source>
</evidence>
<dbReference type="InterPro" id="IPR004090">
    <property type="entry name" value="Chemotax_Me-accpt_rcpt"/>
</dbReference>
<dbReference type="SMART" id="SM00304">
    <property type="entry name" value="HAMP"/>
    <property type="match status" value="1"/>
</dbReference>
<dbReference type="OrthoDB" id="49457at2"/>
<dbReference type="Gene3D" id="1.10.287.950">
    <property type="entry name" value="Methyl-accepting chemotaxis protein"/>
    <property type="match status" value="1"/>
</dbReference>
<dbReference type="RefSeq" id="WP_039610672.1">
    <property type="nucleotide sequence ID" value="NZ_JWIC01000007.1"/>
</dbReference>
<evidence type="ECO:0000256" key="2">
    <source>
        <dbReference type="ARBA" id="ARBA00022692"/>
    </source>
</evidence>
<comment type="subcellular location">
    <subcellularLocation>
        <location evidence="1">Membrane</location>
        <topology evidence="1">Multi-pass membrane protein</topology>
    </subcellularLocation>
</comment>
<dbReference type="GO" id="GO:0004888">
    <property type="term" value="F:transmembrane signaling receptor activity"/>
    <property type="evidence" value="ECO:0007669"/>
    <property type="project" value="InterPro"/>
</dbReference>
<dbReference type="InterPro" id="IPR003660">
    <property type="entry name" value="HAMP_dom"/>
</dbReference>
<evidence type="ECO:0000259" key="10">
    <source>
        <dbReference type="PROSITE" id="PS50885"/>
    </source>
</evidence>
<keyword evidence="3 8" id="KW-1133">Transmembrane helix</keyword>
<dbReference type="GO" id="GO:0006935">
    <property type="term" value="P:chemotaxis"/>
    <property type="evidence" value="ECO:0007669"/>
    <property type="project" value="InterPro"/>
</dbReference>
<evidence type="ECO:0000259" key="9">
    <source>
        <dbReference type="PROSITE" id="PS50111"/>
    </source>
</evidence>
<evidence type="ECO:0000313" key="13">
    <source>
        <dbReference type="Proteomes" id="UP000031327"/>
    </source>
</evidence>
<evidence type="ECO:0000256" key="3">
    <source>
        <dbReference type="ARBA" id="ARBA00022989"/>
    </source>
</evidence>
<keyword evidence="4 8" id="KW-0472">Membrane</keyword>
<dbReference type="Proteomes" id="UP000031327">
    <property type="component" value="Unassembled WGS sequence"/>
</dbReference>
<dbReference type="InterPro" id="IPR004089">
    <property type="entry name" value="MCPsignal_dom"/>
</dbReference>
<dbReference type="AlphaFoldDB" id="A0A023PZ97"/>
<accession>A0A023PZ97</accession>
<dbReference type="Pfam" id="PF00672">
    <property type="entry name" value="HAMP"/>
    <property type="match status" value="1"/>
</dbReference>
<dbReference type="PANTHER" id="PTHR32089">
    <property type="entry name" value="METHYL-ACCEPTING CHEMOTAXIS PROTEIN MCPB"/>
    <property type="match status" value="1"/>
</dbReference>
<evidence type="ECO:0000256" key="5">
    <source>
        <dbReference type="ARBA" id="ARBA00023224"/>
    </source>
</evidence>
<reference evidence="12 13" key="2">
    <citation type="submission" date="2014-12" db="EMBL/GenBank/DDBJ databases">
        <title>Draft Genome Sequence of Pseudoalteromonas luteoviolacea HI1.</title>
        <authorList>
            <person name="Asahina A.Y."/>
            <person name="Hadfield M.G."/>
        </authorList>
    </citation>
    <scope>NUCLEOTIDE SEQUENCE [LARGE SCALE GENOMIC DNA]</scope>
    <source>
        <strain evidence="12 13">HI1</strain>
    </source>
</reference>
<evidence type="ECO:0000256" key="1">
    <source>
        <dbReference type="ARBA" id="ARBA00004141"/>
    </source>
</evidence>
<dbReference type="SUPFAM" id="SSF58104">
    <property type="entry name" value="Methyl-accepting chemotaxis protein (MCP) signaling domain"/>
    <property type="match status" value="1"/>
</dbReference>
<reference evidence="11" key="1">
    <citation type="journal article" date="2014" name="Science">
        <title>Marine tubeworm metamorphosis induced by arrays of bacterial phage tail-like structures.</title>
        <authorList>
            <person name="Shikuma N.J."/>
            <person name="Pilhofer M."/>
            <person name="Weiss G.L."/>
            <person name="Hadfield M.G."/>
            <person name="Jensen G.J."/>
            <person name="Newman D.K."/>
        </authorList>
    </citation>
    <scope>NUCLEOTIDE SEQUENCE</scope>
    <source>
        <strain evidence="11">HI1</strain>
    </source>
</reference>
<dbReference type="FunFam" id="1.10.287.950:FF:000001">
    <property type="entry name" value="Methyl-accepting chemotaxis sensory transducer"/>
    <property type="match status" value="1"/>
</dbReference>
<evidence type="ECO:0000256" key="4">
    <source>
        <dbReference type="ARBA" id="ARBA00023136"/>
    </source>
</evidence>
<dbReference type="CDD" id="cd11386">
    <property type="entry name" value="MCP_signal"/>
    <property type="match status" value="1"/>
</dbReference>
<evidence type="ECO:0000313" key="11">
    <source>
        <dbReference type="EMBL" id="AHX39860.1"/>
    </source>
</evidence>
<dbReference type="PRINTS" id="PR00260">
    <property type="entry name" value="CHEMTRNSDUCR"/>
</dbReference>
<evidence type="ECO:0000256" key="7">
    <source>
        <dbReference type="PROSITE-ProRule" id="PRU00284"/>
    </source>
</evidence>
<dbReference type="Pfam" id="PF00015">
    <property type="entry name" value="MCPsignal"/>
    <property type="match status" value="1"/>
</dbReference>
<dbReference type="PANTHER" id="PTHR32089:SF119">
    <property type="entry name" value="METHYL-ACCEPTING CHEMOTAXIS PROTEIN CTPL"/>
    <property type="match status" value="1"/>
</dbReference>
<name>A0A023PZ97_9GAMM</name>
<proteinExistence type="inferred from homology"/>
<feature type="transmembrane region" description="Helical" evidence="8">
    <location>
        <begin position="15"/>
        <end position="35"/>
    </location>
</feature>
<evidence type="ECO:0000313" key="12">
    <source>
        <dbReference type="EMBL" id="KID56098.1"/>
    </source>
</evidence>
<evidence type="ECO:0000256" key="6">
    <source>
        <dbReference type="ARBA" id="ARBA00029447"/>
    </source>
</evidence>